<gene>
    <name evidence="1" type="ORF">H8S45_11385</name>
</gene>
<name>A0A923RWK6_9FIRM</name>
<organism evidence="1 2">
    <name type="scientific">Agathobaculum faecis</name>
    <dbReference type="NCBI Taxonomy" id="2763013"/>
    <lineage>
        <taxon>Bacteria</taxon>
        <taxon>Bacillati</taxon>
        <taxon>Bacillota</taxon>
        <taxon>Clostridia</taxon>
        <taxon>Eubacteriales</taxon>
        <taxon>Butyricicoccaceae</taxon>
        <taxon>Agathobaculum</taxon>
    </lineage>
</organism>
<dbReference type="RefSeq" id="WP_054328156.1">
    <property type="nucleotide sequence ID" value="NZ_JACOPL010000010.1"/>
</dbReference>
<proteinExistence type="predicted"/>
<dbReference type="Proteomes" id="UP000606499">
    <property type="component" value="Unassembled WGS sequence"/>
</dbReference>
<evidence type="ECO:0000313" key="2">
    <source>
        <dbReference type="Proteomes" id="UP000606499"/>
    </source>
</evidence>
<reference evidence="1" key="1">
    <citation type="submission" date="2020-08" db="EMBL/GenBank/DDBJ databases">
        <title>Genome public.</title>
        <authorList>
            <person name="Liu C."/>
            <person name="Sun Q."/>
        </authorList>
    </citation>
    <scope>NUCLEOTIDE SEQUENCE</scope>
    <source>
        <strain evidence="1">NSJ-28</strain>
    </source>
</reference>
<keyword evidence="2" id="KW-1185">Reference proteome</keyword>
<comment type="caution">
    <text evidence="1">The sequence shown here is derived from an EMBL/GenBank/DDBJ whole genome shotgun (WGS) entry which is preliminary data.</text>
</comment>
<accession>A0A923RWK6</accession>
<dbReference type="AlphaFoldDB" id="A0A923RWK6"/>
<protein>
    <submittedName>
        <fullName evidence="1">Uncharacterized protein</fullName>
    </submittedName>
</protein>
<dbReference type="EMBL" id="JACOPL010000010">
    <property type="protein sequence ID" value="MBC5726059.1"/>
    <property type="molecule type" value="Genomic_DNA"/>
</dbReference>
<evidence type="ECO:0000313" key="1">
    <source>
        <dbReference type="EMBL" id="MBC5726059.1"/>
    </source>
</evidence>
<sequence length="93" mass="10742">MKSIFAEIFYLWSEQGEKPRKEALLSRFDRLHSMTEAGESGERLWDACMDYADLLEQQAFEMGFVWSVGLREELACFRLPPRTVYEKSPASGA</sequence>